<evidence type="ECO:0000256" key="3">
    <source>
        <dbReference type="ARBA" id="ARBA00022737"/>
    </source>
</evidence>
<sequence>MSFGANHTKEGDFTKTIYTLVKNQQYSEVIPFLTMILESNQNSRAALSLLGHSYFYSQDFVSAANCYEQLMLLHPEEVDYKLYYAQSLYQANLFHEALKMTHAIDDSSYSNKVNKLRAAIKYSEEDLPAARALLESCDPEDPDTVINYGCLLYKEGLYEEALQKFSAGMAVAGYSHHLSYNLALCYYRLKEFTLALKHIADIIERGIREHPELSVGMITEGIQMRSVGNTTTLHETALIEAFNLKAAIEYHLKNFDSAKEAITDMPPRFEEELDAVTLHNQALVNIDERPNEGYEKLQFLLHQNPLPPETLPNILLLYCKFDCHNLAADVLAENSHLTATHLSPYLYKFIDALITQQTAPEEAYRRFDEMASKLAEQMRKLSKQVQEAKMGQDNGTLKKLLVEYDDLLDKYIPVMMAQAKIFWDKENYNQVEKIFHKSVEFCKENDTWRLHVGHVLFMQDNKFKEATGFYEPLVKKYYSNILKVSAVVLANLCVSYIMTAQNEEAEELMRKIEKEEERLAYEEPKKKVYHLCIVNLVIGTLYCAKGNYEFGISRLIKSLEPYNKKLGTDTWFYAKRCMLSLIENLAKNMIVTRDAFYQECLMFLEQCELYGREVLTSTPIIVGNSNFHNGKNTVTYEARLLKALLLKMQLH</sequence>
<evidence type="ECO:0000256" key="10">
    <source>
        <dbReference type="SAM" id="Coils"/>
    </source>
</evidence>
<dbReference type="Gene3D" id="1.25.40.10">
    <property type="entry name" value="Tetratricopeptide repeat domain"/>
    <property type="match status" value="2"/>
</dbReference>
<dbReference type="GO" id="GO:0030992">
    <property type="term" value="C:intraciliary transport particle B"/>
    <property type="evidence" value="ECO:0007669"/>
    <property type="project" value="TreeGrafter"/>
</dbReference>
<evidence type="ECO:0000256" key="2">
    <source>
        <dbReference type="ARBA" id="ARBA00009522"/>
    </source>
</evidence>
<evidence type="ECO:0000256" key="7">
    <source>
        <dbReference type="ARBA" id="ARBA00023273"/>
    </source>
</evidence>
<keyword evidence="5 8" id="KW-0802">TPR repeat</keyword>
<accession>A0A9P0EZS3</accession>
<evidence type="ECO:0000256" key="1">
    <source>
        <dbReference type="ARBA" id="ARBA00004138"/>
    </source>
</evidence>
<dbReference type="Pfam" id="PF13432">
    <property type="entry name" value="TPR_16"/>
    <property type="match status" value="2"/>
</dbReference>
<evidence type="ECO:0000256" key="9">
    <source>
        <dbReference type="RuleBase" id="RU367070"/>
    </source>
</evidence>
<feature type="repeat" description="TPR" evidence="8">
    <location>
        <begin position="44"/>
        <end position="77"/>
    </location>
</feature>
<name>A0A9P0EZS3_BEMTA</name>
<keyword evidence="7 9" id="KW-0966">Cell projection</keyword>
<dbReference type="KEGG" id="btab:109038058"/>
<reference evidence="11" key="1">
    <citation type="submission" date="2021-12" db="EMBL/GenBank/DDBJ databases">
        <authorList>
            <person name="King R."/>
        </authorList>
    </citation>
    <scope>NUCLEOTIDE SEQUENCE</scope>
</reference>
<dbReference type="GO" id="GO:0120170">
    <property type="term" value="F:intraciliary transport particle B binding"/>
    <property type="evidence" value="ECO:0007669"/>
    <property type="project" value="TreeGrafter"/>
</dbReference>
<comment type="similarity">
    <text evidence="2 9">Belongs to the TTC30/dfy-1/fleer family.</text>
</comment>
<dbReference type="InterPro" id="IPR039941">
    <property type="entry name" value="TT30"/>
</dbReference>
<keyword evidence="12" id="KW-1185">Reference proteome</keyword>
<dbReference type="PROSITE" id="PS50005">
    <property type="entry name" value="TPR"/>
    <property type="match status" value="1"/>
</dbReference>
<proteinExistence type="inferred from homology"/>
<protein>
    <recommendedName>
        <fullName evidence="9">Tetratricopeptide repeat protein 30</fullName>
    </recommendedName>
</protein>
<keyword evidence="6 9" id="KW-0969">Cilium</keyword>
<dbReference type="InterPro" id="IPR019734">
    <property type="entry name" value="TPR_rpt"/>
</dbReference>
<evidence type="ECO:0000313" key="11">
    <source>
        <dbReference type="EMBL" id="CAH0382757.1"/>
    </source>
</evidence>
<dbReference type="Proteomes" id="UP001152759">
    <property type="component" value="Chromosome 10"/>
</dbReference>
<gene>
    <name evidence="11" type="ORF">BEMITA_LOCUS2259</name>
</gene>
<dbReference type="FunFam" id="1.25.40.10:FF:000186">
    <property type="entry name" value="Tetratricopeptide repeat domain 30A"/>
    <property type="match status" value="1"/>
</dbReference>
<dbReference type="AlphaFoldDB" id="A0A9P0EZS3"/>
<evidence type="ECO:0000256" key="6">
    <source>
        <dbReference type="ARBA" id="ARBA00023069"/>
    </source>
</evidence>
<dbReference type="PANTHER" id="PTHR20931">
    <property type="entry name" value="TETRATRICOPEPTIDE REPEAT PROTEIN 30"/>
    <property type="match status" value="1"/>
</dbReference>
<evidence type="ECO:0000313" key="12">
    <source>
        <dbReference type="Proteomes" id="UP001152759"/>
    </source>
</evidence>
<keyword evidence="3" id="KW-0677">Repeat</keyword>
<dbReference type="GO" id="GO:0005879">
    <property type="term" value="C:axonemal microtubule"/>
    <property type="evidence" value="ECO:0007669"/>
    <property type="project" value="UniProtKB-UniRule"/>
</dbReference>
<dbReference type="OrthoDB" id="10249577at2759"/>
<feature type="coiled-coil region" evidence="10">
    <location>
        <begin position="364"/>
        <end position="391"/>
    </location>
</feature>
<dbReference type="EMBL" id="OU963871">
    <property type="protein sequence ID" value="CAH0382757.1"/>
    <property type="molecule type" value="Genomic_DNA"/>
</dbReference>
<dbReference type="InterPro" id="IPR011990">
    <property type="entry name" value="TPR-like_helical_dom_sf"/>
</dbReference>
<keyword evidence="4 9" id="KW-0970">Cilium biogenesis/degradation</keyword>
<dbReference type="SMART" id="SM00028">
    <property type="entry name" value="TPR"/>
    <property type="match status" value="4"/>
</dbReference>
<evidence type="ECO:0000256" key="8">
    <source>
        <dbReference type="PROSITE-ProRule" id="PRU00339"/>
    </source>
</evidence>
<dbReference type="SUPFAM" id="SSF48452">
    <property type="entry name" value="TPR-like"/>
    <property type="match status" value="2"/>
</dbReference>
<organism evidence="11 12">
    <name type="scientific">Bemisia tabaci</name>
    <name type="common">Sweetpotato whitefly</name>
    <name type="synonym">Aleurodes tabaci</name>
    <dbReference type="NCBI Taxonomy" id="7038"/>
    <lineage>
        <taxon>Eukaryota</taxon>
        <taxon>Metazoa</taxon>
        <taxon>Ecdysozoa</taxon>
        <taxon>Arthropoda</taxon>
        <taxon>Hexapoda</taxon>
        <taxon>Insecta</taxon>
        <taxon>Pterygota</taxon>
        <taxon>Neoptera</taxon>
        <taxon>Paraneoptera</taxon>
        <taxon>Hemiptera</taxon>
        <taxon>Sternorrhyncha</taxon>
        <taxon>Aleyrodoidea</taxon>
        <taxon>Aleyrodidae</taxon>
        <taxon>Aleyrodinae</taxon>
        <taxon>Bemisia</taxon>
    </lineage>
</organism>
<dbReference type="FunFam" id="1.25.40.10:FF:000211">
    <property type="entry name" value="tetratricopeptide repeat protein 30B"/>
    <property type="match status" value="1"/>
</dbReference>
<comment type="subcellular location">
    <subcellularLocation>
        <location evidence="1 9">Cell projection</location>
        <location evidence="1 9">Cilium</location>
    </subcellularLocation>
</comment>
<dbReference type="GO" id="GO:0042073">
    <property type="term" value="P:intraciliary transport"/>
    <property type="evidence" value="ECO:0007669"/>
    <property type="project" value="UniProtKB-UniRule"/>
</dbReference>
<evidence type="ECO:0000256" key="4">
    <source>
        <dbReference type="ARBA" id="ARBA00022794"/>
    </source>
</evidence>
<keyword evidence="10" id="KW-0175">Coiled coil</keyword>
<dbReference type="PANTHER" id="PTHR20931:SF0">
    <property type="entry name" value="TETRATRICOPEPTIDE REPEAT PROTEIN 30"/>
    <property type="match status" value="1"/>
</dbReference>
<evidence type="ECO:0000256" key="5">
    <source>
        <dbReference type="ARBA" id="ARBA00022803"/>
    </source>
</evidence>
<comment type="function">
    <text evidence="9">Required for polyglutamylation of axonemal tubulin. Plays a role in anterograde intraflagellar transport (IFT), the process by which cilia precursors are transported from the base of the cilium to the site of their incorporation at the tip.</text>
</comment>